<protein>
    <recommendedName>
        <fullName evidence="7">Transcriptional regulator</fullName>
    </recommendedName>
</protein>
<evidence type="ECO:0000313" key="3">
    <source>
        <dbReference type="EMBL" id="KRN27486.1"/>
    </source>
</evidence>
<dbReference type="STRING" id="81857.IV38_GL002140"/>
<dbReference type="PIRSF" id="PIRSF012565">
    <property type="entry name" value="DUF1027"/>
    <property type="match status" value="1"/>
</dbReference>
<dbReference type="AlphaFoldDB" id="A0A0R2FGW8"/>
<dbReference type="Proteomes" id="UP000051645">
    <property type="component" value="Unassembled WGS sequence"/>
</dbReference>
<evidence type="ECO:0000256" key="1">
    <source>
        <dbReference type="PIRSR" id="PIRSR012565-1"/>
    </source>
</evidence>
<sequence>MKKMTAKEQKPKKDSPAVEAAIDELTKAEASKPQRVVMKTTKTMTIDGAAYDLVCNFKDGFDLDKLNDRYNEILNKYDYIVGDWGYDQLRLRGFYRDDNKKANRDQLIRTLEDYLYEYCNFGCAYFVLERQEKHVPEKKKPHRRNRRKKPYTERKVKPQRVQKGSGQEAVKSNKRQNGKGKHQFTIRPRQKQKQTES</sequence>
<proteinExistence type="predicted"/>
<feature type="compositionally biased region" description="Basic residues" evidence="2">
    <location>
        <begin position="172"/>
        <end position="197"/>
    </location>
</feature>
<evidence type="ECO:0008006" key="7">
    <source>
        <dbReference type="Google" id="ProtNLM"/>
    </source>
</evidence>
<name>A0A0R2FGW8_9LACO</name>
<dbReference type="EMBL" id="JQAZ01000004">
    <property type="protein sequence ID" value="KRN31317.1"/>
    <property type="molecule type" value="Genomic_DNA"/>
</dbReference>
<feature type="disulfide bond" evidence="1">
    <location>
        <begin position="119"/>
        <end position="123"/>
    </location>
</feature>
<feature type="compositionally biased region" description="Basic residues" evidence="2">
    <location>
        <begin position="136"/>
        <end position="149"/>
    </location>
</feature>
<dbReference type="InterPro" id="IPR009370">
    <property type="entry name" value="YutD-like"/>
</dbReference>
<dbReference type="EMBL" id="JQAT01000008">
    <property type="protein sequence ID" value="KRN27486.1"/>
    <property type="molecule type" value="Genomic_DNA"/>
</dbReference>
<keyword evidence="5" id="KW-1185">Reference proteome</keyword>
<dbReference type="Gene3D" id="3.50.4.20">
    <property type="match status" value="1"/>
</dbReference>
<comment type="caution">
    <text evidence="3">The sequence shown here is derived from an EMBL/GenBank/DDBJ whole genome shotgun (WGS) entry which is preliminary data.</text>
</comment>
<evidence type="ECO:0000313" key="4">
    <source>
        <dbReference type="EMBL" id="KRN31317.1"/>
    </source>
</evidence>
<reference evidence="5 6" key="1">
    <citation type="journal article" date="2015" name="Genome Announc.">
        <title>Expanding the biotechnology potential of lactobacilli through comparative genomics of 213 strains and associated genera.</title>
        <authorList>
            <person name="Sun Z."/>
            <person name="Harris H.M."/>
            <person name="McCann A."/>
            <person name="Guo C."/>
            <person name="Argimon S."/>
            <person name="Zhang W."/>
            <person name="Yang X."/>
            <person name="Jeffery I.B."/>
            <person name="Cooney J.C."/>
            <person name="Kagawa T.F."/>
            <person name="Liu W."/>
            <person name="Song Y."/>
            <person name="Salvetti E."/>
            <person name="Wrobel A."/>
            <person name="Rasinkangas P."/>
            <person name="Parkhill J."/>
            <person name="Rea M.C."/>
            <person name="O'Sullivan O."/>
            <person name="Ritari J."/>
            <person name="Douillard F.P."/>
            <person name="Paul Ross R."/>
            <person name="Yang R."/>
            <person name="Briner A.E."/>
            <person name="Felis G.E."/>
            <person name="de Vos W.M."/>
            <person name="Barrangou R."/>
            <person name="Klaenhammer T.R."/>
            <person name="Caufield P.W."/>
            <person name="Cui Y."/>
            <person name="Zhang H."/>
            <person name="O'Toole P.W."/>
        </authorList>
    </citation>
    <scope>NUCLEOTIDE SEQUENCE [LARGE SCALE GENOMIC DNA]</scope>
    <source>
        <strain evidence="3 6">ATCC BAA-66</strain>
        <strain evidence="4 5">DSM 13344</strain>
    </source>
</reference>
<gene>
    <name evidence="3" type="ORF">IV38_GL002140</name>
    <name evidence="4" type="ORF">IV40_GL001310</name>
</gene>
<evidence type="ECO:0000256" key="2">
    <source>
        <dbReference type="SAM" id="MobiDB-lite"/>
    </source>
</evidence>
<keyword evidence="1" id="KW-1015">Disulfide bond</keyword>
<dbReference type="Proteomes" id="UP000051751">
    <property type="component" value="Unassembled WGS sequence"/>
</dbReference>
<dbReference type="InterPro" id="IPR038141">
    <property type="entry name" value="YutD-like_sf"/>
</dbReference>
<dbReference type="Pfam" id="PF06265">
    <property type="entry name" value="YutD-like"/>
    <property type="match status" value="1"/>
</dbReference>
<feature type="region of interest" description="Disordered" evidence="2">
    <location>
        <begin position="134"/>
        <end position="197"/>
    </location>
</feature>
<accession>A0A0R2FGW8</accession>
<organism evidence="3 6">
    <name type="scientific">Lactobacillus selangorensis</name>
    <dbReference type="NCBI Taxonomy" id="81857"/>
    <lineage>
        <taxon>Bacteria</taxon>
        <taxon>Bacillati</taxon>
        <taxon>Bacillota</taxon>
        <taxon>Bacilli</taxon>
        <taxon>Lactobacillales</taxon>
        <taxon>Lactobacillaceae</taxon>
        <taxon>Lactobacillus</taxon>
    </lineage>
</organism>
<dbReference type="PATRIC" id="fig|81857.3.peg.2190"/>
<evidence type="ECO:0000313" key="5">
    <source>
        <dbReference type="Proteomes" id="UP000051645"/>
    </source>
</evidence>
<evidence type="ECO:0000313" key="6">
    <source>
        <dbReference type="Proteomes" id="UP000051751"/>
    </source>
</evidence>